<comment type="caution">
    <text evidence="1">The sequence shown here is derived from an EMBL/GenBank/DDBJ whole genome shotgun (WGS) entry which is preliminary data.</text>
</comment>
<accession>A0A5B7HUZ1</accession>
<dbReference type="Proteomes" id="UP000324222">
    <property type="component" value="Unassembled WGS sequence"/>
</dbReference>
<gene>
    <name evidence="1" type="ORF">E2C01_067859</name>
</gene>
<name>A0A5B7HUZ1_PORTR</name>
<evidence type="ECO:0000313" key="1">
    <source>
        <dbReference type="EMBL" id="MPC73526.1"/>
    </source>
</evidence>
<keyword evidence="2" id="KW-1185">Reference proteome</keyword>
<evidence type="ECO:0000313" key="2">
    <source>
        <dbReference type="Proteomes" id="UP000324222"/>
    </source>
</evidence>
<protein>
    <submittedName>
        <fullName evidence="1">Uncharacterized protein</fullName>
    </submittedName>
</protein>
<proteinExistence type="predicted"/>
<dbReference type="AlphaFoldDB" id="A0A5B7HUZ1"/>
<reference evidence="1 2" key="1">
    <citation type="submission" date="2019-05" db="EMBL/GenBank/DDBJ databases">
        <title>Another draft genome of Portunus trituberculatus and its Hox gene families provides insights of decapod evolution.</title>
        <authorList>
            <person name="Jeong J.-H."/>
            <person name="Song I."/>
            <person name="Kim S."/>
            <person name="Choi T."/>
            <person name="Kim D."/>
            <person name="Ryu S."/>
            <person name="Kim W."/>
        </authorList>
    </citation>
    <scope>NUCLEOTIDE SEQUENCE [LARGE SCALE GENOMIC DNA]</scope>
    <source>
        <tissue evidence="1">Muscle</tissue>
    </source>
</reference>
<sequence>MNKESSVRSSNIDVVALRSVGGAPPIFTLTEGEGFICLPTVTTTTATYNYNYCYQYHHPLRSF</sequence>
<organism evidence="1 2">
    <name type="scientific">Portunus trituberculatus</name>
    <name type="common">Swimming crab</name>
    <name type="synonym">Neptunus trituberculatus</name>
    <dbReference type="NCBI Taxonomy" id="210409"/>
    <lineage>
        <taxon>Eukaryota</taxon>
        <taxon>Metazoa</taxon>
        <taxon>Ecdysozoa</taxon>
        <taxon>Arthropoda</taxon>
        <taxon>Crustacea</taxon>
        <taxon>Multicrustacea</taxon>
        <taxon>Malacostraca</taxon>
        <taxon>Eumalacostraca</taxon>
        <taxon>Eucarida</taxon>
        <taxon>Decapoda</taxon>
        <taxon>Pleocyemata</taxon>
        <taxon>Brachyura</taxon>
        <taxon>Eubrachyura</taxon>
        <taxon>Portunoidea</taxon>
        <taxon>Portunidae</taxon>
        <taxon>Portuninae</taxon>
        <taxon>Portunus</taxon>
    </lineage>
</organism>
<dbReference type="EMBL" id="VSRR010036967">
    <property type="protein sequence ID" value="MPC73526.1"/>
    <property type="molecule type" value="Genomic_DNA"/>
</dbReference>